<dbReference type="InterPro" id="IPR027417">
    <property type="entry name" value="P-loop_NTPase"/>
</dbReference>
<dbReference type="EMBL" id="BPVZ01000130">
    <property type="protein sequence ID" value="GKV38794.1"/>
    <property type="molecule type" value="Genomic_DNA"/>
</dbReference>
<keyword evidence="2" id="KW-0611">Plant defense</keyword>
<dbReference type="InterPro" id="IPR032675">
    <property type="entry name" value="LRR_dom_sf"/>
</dbReference>
<dbReference type="PRINTS" id="PR00364">
    <property type="entry name" value="DISEASERSIST"/>
</dbReference>
<evidence type="ECO:0008006" key="7">
    <source>
        <dbReference type="Google" id="ProtNLM"/>
    </source>
</evidence>
<dbReference type="GO" id="GO:0043531">
    <property type="term" value="F:ADP binding"/>
    <property type="evidence" value="ECO:0007669"/>
    <property type="project" value="InterPro"/>
</dbReference>
<reference evidence="5 6" key="1">
    <citation type="journal article" date="2021" name="Commun. Biol.">
        <title>The genome of Shorea leprosula (Dipterocarpaceae) highlights the ecological relevance of drought in aseasonal tropical rainforests.</title>
        <authorList>
            <person name="Ng K.K.S."/>
            <person name="Kobayashi M.J."/>
            <person name="Fawcett J.A."/>
            <person name="Hatakeyama M."/>
            <person name="Paape T."/>
            <person name="Ng C.H."/>
            <person name="Ang C.C."/>
            <person name="Tnah L.H."/>
            <person name="Lee C.T."/>
            <person name="Nishiyama T."/>
            <person name="Sese J."/>
            <person name="O'Brien M.J."/>
            <person name="Copetti D."/>
            <person name="Mohd Noor M.I."/>
            <person name="Ong R.C."/>
            <person name="Putra M."/>
            <person name="Sireger I.Z."/>
            <person name="Indrioko S."/>
            <person name="Kosugi Y."/>
            <person name="Izuno A."/>
            <person name="Isagi Y."/>
            <person name="Lee S.L."/>
            <person name="Shimizu K.K."/>
        </authorList>
    </citation>
    <scope>NUCLEOTIDE SEQUENCE [LARGE SCALE GENOMIC DNA]</scope>
    <source>
        <strain evidence="5">214</strain>
    </source>
</reference>
<comment type="caution">
    <text evidence="5">The sequence shown here is derived from an EMBL/GenBank/DDBJ whole genome shotgun (WGS) entry which is preliminary data.</text>
</comment>
<evidence type="ECO:0000259" key="3">
    <source>
        <dbReference type="Pfam" id="PF00931"/>
    </source>
</evidence>
<dbReference type="GO" id="GO:0006952">
    <property type="term" value="P:defense response"/>
    <property type="evidence" value="ECO:0007669"/>
    <property type="project" value="UniProtKB-KW"/>
</dbReference>
<dbReference type="InterPro" id="IPR002182">
    <property type="entry name" value="NB-ARC"/>
</dbReference>
<dbReference type="PANTHER" id="PTHR36766:SF70">
    <property type="entry name" value="DISEASE RESISTANCE PROTEIN RGA4"/>
    <property type="match status" value="1"/>
</dbReference>
<dbReference type="AlphaFoldDB" id="A0AAV5LMZ4"/>
<evidence type="ECO:0000313" key="5">
    <source>
        <dbReference type="EMBL" id="GKV38794.1"/>
    </source>
</evidence>
<proteinExistence type="predicted"/>
<dbReference type="Pfam" id="PF25019">
    <property type="entry name" value="LRR_R13L1-DRL21"/>
    <property type="match status" value="1"/>
</dbReference>
<organism evidence="5 6">
    <name type="scientific">Rubroshorea leprosula</name>
    <dbReference type="NCBI Taxonomy" id="152421"/>
    <lineage>
        <taxon>Eukaryota</taxon>
        <taxon>Viridiplantae</taxon>
        <taxon>Streptophyta</taxon>
        <taxon>Embryophyta</taxon>
        <taxon>Tracheophyta</taxon>
        <taxon>Spermatophyta</taxon>
        <taxon>Magnoliopsida</taxon>
        <taxon>eudicotyledons</taxon>
        <taxon>Gunneridae</taxon>
        <taxon>Pentapetalae</taxon>
        <taxon>rosids</taxon>
        <taxon>malvids</taxon>
        <taxon>Malvales</taxon>
        <taxon>Dipterocarpaceae</taxon>
        <taxon>Rubroshorea</taxon>
    </lineage>
</organism>
<dbReference type="Proteomes" id="UP001054252">
    <property type="component" value="Unassembled WGS sequence"/>
</dbReference>
<dbReference type="SUPFAM" id="SSF52058">
    <property type="entry name" value="L domain-like"/>
    <property type="match status" value="1"/>
</dbReference>
<evidence type="ECO:0000256" key="2">
    <source>
        <dbReference type="ARBA" id="ARBA00022821"/>
    </source>
</evidence>
<feature type="domain" description="NB-ARC" evidence="3">
    <location>
        <begin position="62"/>
        <end position="171"/>
    </location>
</feature>
<protein>
    <recommendedName>
        <fullName evidence="7">NB-ARC domain-containing protein</fullName>
    </recommendedName>
</protein>
<dbReference type="InterPro" id="IPR056789">
    <property type="entry name" value="LRR_R13L1-DRL21"/>
</dbReference>
<sequence>MKMAKKIKNIIASVDDINKKAQDFGLQPILVGQGVEQRRGNPQTTSFCDVSQVVGRDDDVSRVVELLKDSTNQLPLCVISIVDTIIQKIRNELAGKNYLFILDDVWNLESQKWEELRRGLLRMGNNSRSRIVVTTQVERVASTMGTFPEHKHYLKKLEDGECLSIIKQRAFGDSPIPSELEAIGWEIAQKGKGVPLVANVIGGILRNNMSKVKEGIGYLINLRHIHFSDRDTMPANIGSLTSLQMLGSFYVSTRKGLKIEELGSLSRLKGSLDILNPELVKDKSEAKPAKLHEKAVDKLELRWEHDRSALELEGNHDEEVLEGLRPHPNLQRLVIDCYGGTNLPSWMLSSNELFSPNNFNLVKLSIQSCRKLNGILVISGLSSLKQLKIWDCRELTSVVDGAFEKISLEQIKILDCPKLESLGATYLPLGLKELCIGGFSKKLEESPDFNFVLPIHASLEKLSLVNWKKLTQLPHQIQHLTALKELEIRRFSKLDALPEWLGNLSSLESLVIDYCQNLKCLLLQKPFLASTN</sequence>
<dbReference type="SUPFAM" id="SSF52540">
    <property type="entry name" value="P-loop containing nucleoside triphosphate hydrolases"/>
    <property type="match status" value="1"/>
</dbReference>
<keyword evidence="6" id="KW-1185">Reference proteome</keyword>
<evidence type="ECO:0000256" key="1">
    <source>
        <dbReference type="ARBA" id="ARBA00022614"/>
    </source>
</evidence>
<dbReference type="PANTHER" id="PTHR36766">
    <property type="entry name" value="PLANT BROAD-SPECTRUM MILDEW RESISTANCE PROTEIN RPW8"/>
    <property type="match status" value="1"/>
</dbReference>
<feature type="domain" description="R13L1/DRL21-like LRR repeat region" evidence="4">
    <location>
        <begin position="259"/>
        <end position="392"/>
    </location>
</feature>
<dbReference type="Pfam" id="PF00931">
    <property type="entry name" value="NB-ARC"/>
    <property type="match status" value="1"/>
</dbReference>
<keyword evidence="1" id="KW-0433">Leucine-rich repeat</keyword>
<evidence type="ECO:0000259" key="4">
    <source>
        <dbReference type="Pfam" id="PF25019"/>
    </source>
</evidence>
<accession>A0AAV5LMZ4</accession>
<evidence type="ECO:0000313" key="6">
    <source>
        <dbReference type="Proteomes" id="UP001054252"/>
    </source>
</evidence>
<dbReference type="Gene3D" id="3.80.10.10">
    <property type="entry name" value="Ribonuclease Inhibitor"/>
    <property type="match status" value="2"/>
</dbReference>
<dbReference type="Gene3D" id="3.40.50.300">
    <property type="entry name" value="P-loop containing nucleotide triphosphate hydrolases"/>
    <property type="match status" value="1"/>
</dbReference>
<gene>
    <name evidence="5" type="ORF">SLEP1_g46667</name>
</gene>
<name>A0AAV5LMZ4_9ROSI</name>